<evidence type="ECO:0000256" key="1">
    <source>
        <dbReference type="SAM" id="MobiDB-lite"/>
    </source>
</evidence>
<dbReference type="EMBL" id="JBHLWQ010000183">
    <property type="protein sequence ID" value="MFC0202272.1"/>
    <property type="molecule type" value="Genomic_DNA"/>
</dbReference>
<proteinExistence type="predicted"/>
<sequence>MSRPRRKPPLDDAMRPVPESSRAAPEVARINATLQDIRRLIDDTPATVVEEDVETFLSRRFGSGPLPLSDLRDEHVTFEVLPPISPIVPYRSPAPRGASPHAEPASVPAPEMARLTLGSVIGGWWQWILWKLQAPRIPTSAELAAAAARAARVDTQIAVPAEPVLPAAPRVEPETPAPATPRACPEEAATRSVQRMLDEGTLRDRLNEMIREELQGEMGARFSSNIRAVIRREVATAVDDRL</sequence>
<feature type="region of interest" description="Disordered" evidence="1">
    <location>
        <begin position="1"/>
        <end position="25"/>
    </location>
</feature>
<dbReference type="Proteomes" id="UP001589795">
    <property type="component" value="Unassembled WGS sequence"/>
</dbReference>
<comment type="caution">
    <text evidence="2">The sequence shown here is derived from an EMBL/GenBank/DDBJ whole genome shotgun (WGS) entry which is preliminary data.</text>
</comment>
<gene>
    <name evidence="2" type="ORF">ACFFIZ_18670</name>
</gene>
<evidence type="ECO:0000313" key="3">
    <source>
        <dbReference type="Proteomes" id="UP001589795"/>
    </source>
</evidence>
<organism evidence="2 3">
    <name type="scientific">Paracoccus rhizosphaerae</name>
    <dbReference type="NCBI Taxonomy" id="1133347"/>
    <lineage>
        <taxon>Bacteria</taxon>
        <taxon>Pseudomonadati</taxon>
        <taxon>Pseudomonadota</taxon>
        <taxon>Alphaproteobacteria</taxon>
        <taxon>Rhodobacterales</taxon>
        <taxon>Paracoccaceae</taxon>
        <taxon>Paracoccus</taxon>
    </lineage>
</organism>
<dbReference type="RefSeq" id="WP_265506922.1">
    <property type="nucleotide sequence ID" value="NZ_JAOTBE010000020.1"/>
</dbReference>
<name>A0ABV6CNE5_9RHOB</name>
<feature type="region of interest" description="Disordered" evidence="1">
    <location>
        <begin position="168"/>
        <end position="192"/>
    </location>
</feature>
<protein>
    <recommendedName>
        <fullName evidence="4">DUF2497 domain-containing protein</fullName>
    </recommendedName>
</protein>
<reference evidence="2 3" key="1">
    <citation type="submission" date="2024-09" db="EMBL/GenBank/DDBJ databases">
        <authorList>
            <person name="Sun Q."/>
            <person name="Mori K."/>
        </authorList>
    </citation>
    <scope>NUCLEOTIDE SEQUENCE [LARGE SCALE GENOMIC DNA]</scope>
    <source>
        <strain evidence="2 3">CCM 7904</strain>
    </source>
</reference>
<keyword evidence="3" id="KW-1185">Reference proteome</keyword>
<evidence type="ECO:0008006" key="4">
    <source>
        <dbReference type="Google" id="ProtNLM"/>
    </source>
</evidence>
<evidence type="ECO:0000313" key="2">
    <source>
        <dbReference type="EMBL" id="MFC0202272.1"/>
    </source>
</evidence>
<accession>A0ABV6CNE5</accession>